<proteinExistence type="predicted"/>
<dbReference type="Proteomes" id="UP000785679">
    <property type="component" value="Unassembled WGS sequence"/>
</dbReference>
<evidence type="ECO:0000313" key="2">
    <source>
        <dbReference type="Proteomes" id="UP000785679"/>
    </source>
</evidence>
<gene>
    <name evidence="1" type="ORF">FGO68_gene10914</name>
</gene>
<name>A0A8J8NCL1_HALGN</name>
<protein>
    <submittedName>
        <fullName evidence="1">Uncharacterized protein</fullName>
    </submittedName>
</protein>
<reference evidence="1" key="1">
    <citation type="submission" date="2019-06" db="EMBL/GenBank/DDBJ databases">
        <authorList>
            <person name="Zheng W."/>
        </authorList>
    </citation>
    <scope>NUCLEOTIDE SEQUENCE</scope>
    <source>
        <strain evidence="1">QDHG01</strain>
    </source>
</reference>
<evidence type="ECO:0000313" key="1">
    <source>
        <dbReference type="EMBL" id="TNV71995.1"/>
    </source>
</evidence>
<dbReference type="EMBL" id="RRYP01025040">
    <property type="protein sequence ID" value="TNV71995.1"/>
    <property type="molecule type" value="Genomic_DNA"/>
</dbReference>
<keyword evidence="2" id="KW-1185">Reference proteome</keyword>
<accession>A0A8J8NCL1</accession>
<comment type="caution">
    <text evidence="1">The sequence shown here is derived from an EMBL/GenBank/DDBJ whole genome shotgun (WGS) entry which is preliminary data.</text>
</comment>
<sequence>MENYWINFFPSLVAFQSNQQQTLITSQLIKVGSQIIINNKQEGGRDCLGIRRFLGFIKSQEMLNQLLHSWQSRQRLTISKPYIQNSYNQKNIMRLEQSDNK</sequence>
<organism evidence="1 2">
    <name type="scientific">Halteria grandinella</name>
    <dbReference type="NCBI Taxonomy" id="5974"/>
    <lineage>
        <taxon>Eukaryota</taxon>
        <taxon>Sar</taxon>
        <taxon>Alveolata</taxon>
        <taxon>Ciliophora</taxon>
        <taxon>Intramacronucleata</taxon>
        <taxon>Spirotrichea</taxon>
        <taxon>Stichotrichia</taxon>
        <taxon>Sporadotrichida</taxon>
        <taxon>Halteriidae</taxon>
        <taxon>Halteria</taxon>
    </lineage>
</organism>
<dbReference type="AlphaFoldDB" id="A0A8J8NCL1"/>